<gene>
    <name evidence="1" type="ORF">A8806_101225</name>
</gene>
<sequence>MVKEHGCPLGCVVLLWVDFAEKGASAAGIDRMLERTASLSMTLAGEKCIHMAAWFEEKNARVVKYKVNSAESAYELVWRLLDIEPYEDREMAGIAYEDAFLGEHFSSIVVIDGQGNMKINGETQELLQL</sequence>
<evidence type="ECO:0000313" key="2">
    <source>
        <dbReference type="Proteomes" id="UP000245845"/>
    </source>
</evidence>
<protein>
    <submittedName>
        <fullName evidence="1">Uncharacterized protein</fullName>
    </submittedName>
</protein>
<accession>A0A2Y9C449</accession>
<name>A0A2Y9C449_9FIRM</name>
<keyword evidence="2" id="KW-1185">Reference proteome</keyword>
<reference evidence="1 2" key="1">
    <citation type="submission" date="2018-05" db="EMBL/GenBank/DDBJ databases">
        <title>The Hungate 1000. A catalogue of reference genomes from the rumen microbiome.</title>
        <authorList>
            <person name="Kelly W."/>
        </authorList>
    </citation>
    <scope>NUCLEOTIDE SEQUENCE [LARGE SCALE GENOMIC DNA]</scope>
    <source>
        <strain evidence="1 2">NLAE-zl-C242</strain>
    </source>
</reference>
<dbReference type="RefSeq" id="WP_109729316.1">
    <property type="nucleotide sequence ID" value="NZ_BAAACK010000007.1"/>
</dbReference>
<dbReference type="EMBL" id="QGDL01000001">
    <property type="protein sequence ID" value="PWJ31938.1"/>
    <property type="molecule type" value="Genomic_DNA"/>
</dbReference>
<evidence type="ECO:0000313" key="1">
    <source>
        <dbReference type="EMBL" id="PWJ31938.1"/>
    </source>
</evidence>
<proteinExistence type="predicted"/>
<dbReference type="Proteomes" id="UP000245845">
    <property type="component" value="Unassembled WGS sequence"/>
</dbReference>
<dbReference type="AlphaFoldDB" id="A0A2Y9C449"/>
<organism evidence="1 2">
    <name type="scientific">Faecalicatena orotica</name>
    <dbReference type="NCBI Taxonomy" id="1544"/>
    <lineage>
        <taxon>Bacteria</taxon>
        <taxon>Bacillati</taxon>
        <taxon>Bacillota</taxon>
        <taxon>Clostridia</taxon>
        <taxon>Lachnospirales</taxon>
        <taxon>Lachnospiraceae</taxon>
        <taxon>Faecalicatena</taxon>
    </lineage>
</organism>
<dbReference type="OrthoDB" id="9778037at2"/>
<comment type="caution">
    <text evidence="1">The sequence shown here is derived from an EMBL/GenBank/DDBJ whole genome shotgun (WGS) entry which is preliminary data.</text>
</comment>